<feature type="region of interest" description="Disordered" evidence="1">
    <location>
        <begin position="37"/>
        <end position="56"/>
    </location>
</feature>
<organism evidence="2 3">
    <name type="scientific">Brassica cretica</name>
    <name type="common">Mustard</name>
    <dbReference type="NCBI Taxonomy" id="69181"/>
    <lineage>
        <taxon>Eukaryota</taxon>
        <taxon>Viridiplantae</taxon>
        <taxon>Streptophyta</taxon>
        <taxon>Embryophyta</taxon>
        <taxon>Tracheophyta</taxon>
        <taxon>Spermatophyta</taxon>
        <taxon>Magnoliopsida</taxon>
        <taxon>eudicotyledons</taxon>
        <taxon>Gunneridae</taxon>
        <taxon>Pentapetalae</taxon>
        <taxon>rosids</taxon>
        <taxon>malvids</taxon>
        <taxon>Brassicales</taxon>
        <taxon>Brassicaceae</taxon>
        <taxon>Brassiceae</taxon>
        <taxon>Brassica</taxon>
    </lineage>
</organism>
<comment type="caution">
    <text evidence="2">The sequence shown here is derived from an EMBL/GenBank/DDBJ whole genome shotgun (WGS) entry which is preliminary data.</text>
</comment>
<sequence length="128" mass="13472">MNFSRNLLEGQFHEAHNSKGKNALLSWTILDSSGSKKYVNKPHVPNPTSHQSEELSEAEEQVLNWIAAAIAYGPVAGDDLAELVSVKSISRAEHERTTRSEVAHGAWGLEGPISGGGGLAAAGGEAIG</sequence>
<dbReference type="AlphaFoldDB" id="A0A8S9LM47"/>
<proteinExistence type="predicted"/>
<dbReference type="Proteomes" id="UP000712281">
    <property type="component" value="Unassembled WGS sequence"/>
</dbReference>
<gene>
    <name evidence="2" type="ORF">F2Q68_00046270</name>
</gene>
<dbReference type="EMBL" id="QGKW02000276">
    <property type="protein sequence ID" value="KAF2608215.1"/>
    <property type="molecule type" value="Genomic_DNA"/>
</dbReference>
<accession>A0A8S9LM47</accession>
<name>A0A8S9LM47_BRACR</name>
<evidence type="ECO:0000256" key="1">
    <source>
        <dbReference type="SAM" id="MobiDB-lite"/>
    </source>
</evidence>
<evidence type="ECO:0000313" key="2">
    <source>
        <dbReference type="EMBL" id="KAF2608215.1"/>
    </source>
</evidence>
<reference evidence="2" key="1">
    <citation type="submission" date="2019-12" db="EMBL/GenBank/DDBJ databases">
        <title>Genome sequencing and annotation of Brassica cretica.</title>
        <authorList>
            <person name="Studholme D.J."/>
            <person name="Sarris P.F."/>
        </authorList>
    </citation>
    <scope>NUCLEOTIDE SEQUENCE</scope>
    <source>
        <strain evidence="2">PFS-001/15</strain>
        <tissue evidence="2">Leaf</tissue>
    </source>
</reference>
<protein>
    <submittedName>
        <fullName evidence="2">Uncharacterized protein</fullName>
    </submittedName>
</protein>
<evidence type="ECO:0000313" key="3">
    <source>
        <dbReference type="Proteomes" id="UP000712281"/>
    </source>
</evidence>